<dbReference type="InterPro" id="IPR000073">
    <property type="entry name" value="AB_hydrolase_1"/>
</dbReference>
<reference evidence="4" key="1">
    <citation type="submission" date="2022-07" db="EMBL/GenBank/DDBJ databases">
        <title>Phylogenomic reconstructions and comparative analyses of Kickxellomycotina fungi.</title>
        <authorList>
            <person name="Reynolds N.K."/>
            <person name="Stajich J.E."/>
            <person name="Barry K."/>
            <person name="Grigoriev I.V."/>
            <person name="Crous P."/>
            <person name="Smith M.E."/>
        </authorList>
    </citation>
    <scope>NUCLEOTIDE SEQUENCE</scope>
    <source>
        <strain evidence="4">RSA 1196</strain>
    </source>
</reference>
<keyword evidence="5" id="KW-1185">Reference proteome</keyword>
<dbReference type="FunFam" id="3.40.50.1820:FF:000039">
    <property type="entry name" value="Esterase ybfF"/>
    <property type="match status" value="1"/>
</dbReference>
<evidence type="ECO:0000313" key="4">
    <source>
        <dbReference type="EMBL" id="KAJ1956678.1"/>
    </source>
</evidence>
<feature type="domain" description="AB hydrolase-1" evidence="3">
    <location>
        <begin position="77"/>
        <end position="310"/>
    </location>
</feature>
<sequence length="317" mass="35429">MSWSQLVPLRRVLVSGPVLRPTYPRSSHTFAHCSPALKCAAAKLERHYSTLTPSREITLAYSKSAPGEPGTTSYRRPVVILHGLLGSKQNWNSLSKALAQHMQTEVYTLDLRNHGDSPQVEPMTYAAMSQDVVTFCEAHRLRQPLVVGHSMGGKVAMTLALEHPGALGLLCVVDIAPLRIPLSDSFRTYLQGMQEVEKQQFTKKADADRLLQPYVPNIAVRQFLLTNYKRHPGDTHYHFRVPLDTLLRSLPELGGFPAGESASSFTKPTLFISGSQSDYVLPRYHGSIRQLFPQTVFQNLDAGHWVHAEQPHEFVKL</sequence>
<comment type="caution">
    <text evidence="4">The sequence shown here is derived from an EMBL/GenBank/DDBJ whole genome shotgun (WGS) entry which is preliminary data.</text>
</comment>
<dbReference type="InterPro" id="IPR029058">
    <property type="entry name" value="AB_hydrolase_fold"/>
</dbReference>
<dbReference type="GO" id="GO:0005739">
    <property type="term" value="C:mitochondrion"/>
    <property type="evidence" value="ECO:0007669"/>
    <property type="project" value="TreeGrafter"/>
</dbReference>
<organism evidence="4 5">
    <name type="scientific">Dispira parvispora</name>
    <dbReference type="NCBI Taxonomy" id="1520584"/>
    <lineage>
        <taxon>Eukaryota</taxon>
        <taxon>Fungi</taxon>
        <taxon>Fungi incertae sedis</taxon>
        <taxon>Zoopagomycota</taxon>
        <taxon>Kickxellomycotina</taxon>
        <taxon>Dimargaritomycetes</taxon>
        <taxon>Dimargaritales</taxon>
        <taxon>Dimargaritaceae</taxon>
        <taxon>Dispira</taxon>
    </lineage>
</organism>
<proteinExistence type="inferred from homology"/>
<dbReference type="SUPFAM" id="SSF53474">
    <property type="entry name" value="alpha/beta-Hydrolases"/>
    <property type="match status" value="1"/>
</dbReference>
<gene>
    <name evidence="4" type="ORF">IWQ62_005249</name>
</gene>
<dbReference type="PANTHER" id="PTHR46118:SF4">
    <property type="entry name" value="PROTEIN ABHD11"/>
    <property type="match status" value="1"/>
</dbReference>
<evidence type="ECO:0000256" key="1">
    <source>
        <dbReference type="ARBA" id="ARBA00008645"/>
    </source>
</evidence>
<feature type="non-terminal residue" evidence="4">
    <location>
        <position position="317"/>
    </location>
</feature>
<accession>A0A9W8AMJ7</accession>
<dbReference type="Pfam" id="PF00561">
    <property type="entry name" value="Abhydrolase_1"/>
    <property type="match status" value="1"/>
</dbReference>
<dbReference type="GO" id="GO:0052689">
    <property type="term" value="F:carboxylic ester hydrolase activity"/>
    <property type="evidence" value="ECO:0007669"/>
    <property type="project" value="TreeGrafter"/>
</dbReference>
<evidence type="ECO:0000256" key="2">
    <source>
        <dbReference type="ARBA" id="ARBA00022801"/>
    </source>
</evidence>
<evidence type="ECO:0000259" key="3">
    <source>
        <dbReference type="Pfam" id="PF00561"/>
    </source>
</evidence>
<keyword evidence="2" id="KW-0378">Hydrolase</keyword>
<dbReference type="AlphaFoldDB" id="A0A9W8AMJ7"/>
<dbReference type="Gene3D" id="3.40.50.1820">
    <property type="entry name" value="alpha/beta hydrolase"/>
    <property type="match status" value="1"/>
</dbReference>
<dbReference type="PANTHER" id="PTHR46118">
    <property type="entry name" value="PROTEIN ABHD11"/>
    <property type="match status" value="1"/>
</dbReference>
<protein>
    <recommendedName>
        <fullName evidence="3">AB hydrolase-1 domain-containing protein</fullName>
    </recommendedName>
</protein>
<comment type="similarity">
    <text evidence="1">Belongs to the AB hydrolase superfamily.</text>
</comment>
<dbReference type="OrthoDB" id="8119704at2759"/>
<evidence type="ECO:0000313" key="5">
    <source>
        <dbReference type="Proteomes" id="UP001150925"/>
    </source>
</evidence>
<dbReference type="EMBL" id="JANBPY010002081">
    <property type="protein sequence ID" value="KAJ1956678.1"/>
    <property type="molecule type" value="Genomic_DNA"/>
</dbReference>
<name>A0A9W8AMJ7_9FUNG</name>
<dbReference type="Proteomes" id="UP001150925">
    <property type="component" value="Unassembled WGS sequence"/>
</dbReference>